<evidence type="ECO:0000256" key="2">
    <source>
        <dbReference type="ARBA" id="ARBA00022670"/>
    </source>
</evidence>
<evidence type="ECO:0000256" key="1">
    <source>
        <dbReference type="ARBA" id="ARBA00007074"/>
    </source>
</evidence>
<dbReference type="Proteomes" id="UP001281130">
    <property type="component" value="Unassembled WGS sequence"/>
</dbReference>
<name>A0A023X3Y4_RUBRA</name>
<dbReference type="PROSITE" id="PS51257">
    <property type="entry name" value="PROKAR_LIPOPROTEIN"/>
    <property type="match status" value="1"/>
</dbReference>
<protein>
    <submittedName>
        <fullName evidence="7">C40 family peptidase</fullName>
    </submittedName>
    <submittedName>
        <fullName evidence="6">NlpC/P60 family</fullName>
    </submittedName>
</protein>
<dbReference type="KEGG" id="rrd:RradSPS_1894"/>
<dbReference type="InterPro" id="IPR038765">
    <property type="entry name" value="Papain-like_cys_pep_sf"/>
</dbReference>
<dbReference type="AlphaFoldDB" id="A0A023X3Y4"/>
<reference evidence="7" key="2">
    <citation type="submission" date="2023-11" db="EMBL/GenBank/DDBJ databases">
        <title>MicrobeMod: A computational toolkit for identifying prokaryotic methylation and restriction-modification with nanopore sequencing.</title>
        <authorList>
            <person name="Crits-Christoph A."/>
            <person name="Kang S.C."/>
            <person name="Lee H."/>
            <person name="Ostrov N."/>
        </authorList>
    </citation>
    <scope>NUCLEOTIDE SEQUENCE</scope>
    <source>
        <strain evidence="7">ATCC 51242</strain>
    </source>
</reference>
<keyword evidence="2" id="KW-0645">Protease</keyword>
<keyword evidence="8" id="KW-1185">Reference proteome</keyword>
<dbReference type="PANTHER" id="PTHR47053">
    <property type="entry name" value="MUREIN DD-ENDOPEPTIDASE MEPH-RELATED"/>
    <property type="match status" value="1"/>
</dbReference>
<organism evidence="6 8">
    <name type="scientific">Rubrobacter radiotolerans</name>
    <name type="common">Arthrobacter radiotolerans</name>
    <dbReference type="NCBI Taxonomy" id="42256"/>
    <lineage>
        <taxon>Bacteria</taxon>
        <taxon>Bacillati</taxon>
        <taxon>Actinomycetota</taxon>
        <taxon>Rubrobacteria</taxon>
        <taxon>Rubrobacterales</taxon>
        <taxon>Rubrobacteraceae</taxon>
        <taxon>Rubrobacter</taxon>
    </lineage>
</organism>
<dbReference type="RefSeq" id="WP_084263878.1">
    <property type="nucleotide sequence ID" value="NZ_CP007514.1"/>
</dbReference>
<keyword evidence="3" id="KW-0378">Hydrolase</keyword>
<evidence type="ECO:0000259" key="5">
    <source>
        <dbReference type="PROSITE" id="PS51935"/>
    </source>
</evidence>
<dbReference type="PROSITE" id="PS51935">
    <property type="entry name" value="NLPC_P60"/>
    <property type="match status" value="1"/>
</dbReference>
<dbReference type="InterPro" id="IPR051202">
    <property type="entry name" value="Peptidase_C40"/>
</dbReference>
<dbReference type="Gene3D" id="3.90.1720.10">
    <property type="entry name" value="endopeptidase domain like (from Nostoc punctiforme)"/>
    <property type="match status" value="1"/>
</dbReference>
<dbReference type="Proteomes" id="UP000025229">
    <property type="component" value="Chromosome"/>
</dbReference>
<dbReference type="Gene3D" id="2.30.30.40">
    <property type="entry name" value="SH3 Domains"/>
    <property type="match status" value="2"/>
</dbReference>
<evidence type="ECO:0000256" key="4">
    <source>
        <dbReference type="ARBA" id="ARBA00022807"/>
    </source>
</evidence>
<dbReference type="PANTHER" id="PTHR47053:SF3">
    <property type="entry name" value="GAMMA-D-GLUTAMYL-L-LYSINE DIPEPTIDYL-PEPTIDASE"/>
    <property type="match status" value="1"/>
</dbReference>
<dbReference type="InterPro" id="IPR000064">
    <property type="entry name" value="NLP_P60_dom"/>
</dbReference>
<dbReference type="Pfam" id="PF23795">
    <property type="entry name" value="SH3_YKFC_2nd"/>
    <property type="match status" value="1"/>
</dbReference>
<evidence type="ECO:0000313" key="7">
    <source>
        <dbReference type="EMBL" id="MDX5894580.1"/>
    </source>
</evidence>
<dbReference type="STRING" id="42256.RradSPS_1894"/>
<dbReference type="eggNOG" id="COG0791">
    <property type="taxonomic scope" value="Bacteria"/>
</dbReference>
<dbReference type="SUPFAM" id="SSF54001">
    <property type="entry name" value="Cysteine proteinases"/>
    <property type="match status" value="1"/>
</dbReference>
<sequence>MRGDGRVLVSSGRRAGALFLALLFGLLAAAACALVAARVAGADEVRAGQTAFVDVQAATLWTEPYQARPDVDRPSLSNPTGLTSWASRMTGSQKGWLIGKTQTQALYGEPVRVLDTYGVWARVAVPSQRTPKNRAGYPGWVPMAQLSTQSGTAIGGREFVQVVKKHALLYDDRALSRVDHSVSFGTRLAVTGRAAGKVRVESPKGDDDWMDLRAVEVYTSAAQIRERSKPTPLKVAQRAAMFRGTPYIWGGTSSYGLDCSGFTYQVYRSFGINLPRDAQDQRDAGRAVGGSRVKGDLLFFGPSPSNITHVAMYYGDGKIVHAPYGASRVVVEDLRSSGRMSSYQGTRRYL</sequence>
<dbReference type="HOGENOM" id="CLU_016043_13_2_11"/>
<feature type="domain" description="NlpC/P60" evidence="5">
    <location>
        <begin position="229"/>
        <end position="350"/>
    </location>
</feature>
<evidence type="ECO:0000313" key="6">
    <source>
        <dbReference type="EMBL" id="AHY47177.1"/>
    </source>
</evidence>
<comment type="similarity">
    <text evidence="1">Belongs to the peptidase C40 family.</text>
</comment>
<evidence type="ECO:0000256" key="3">
    <source>
        <dbReference type="ARBA" id="ARBA00022801"/>
    </source>
</evidence>
<dbReference type="EMBL" id="JAWXXX010000001">
    <property type="protein sequence ID" value="MDX5894580.1"/>
    <property type="molecule type" value="Genomic_DNA"/>
</dbReference>
<accession>A0A023X3Y4</accession>
<evidence type="ECO:0000313" key="8">
    <source>
        <dbReference type="Proteomes" id="UP000025229"/>
    </source>
</evidence>
<dbReference type="InterPro" id="IPR057812">
    <property type="entry name" value="SH3_YKFC_2nd"/>
</dbReference>
<dbReference type="InterPro" id="IPR041382">
    <property type="entry name" value="SH3_16"/>
</dbReference>
<gene>
    <name evidence="6" type="ORF">RradSPS_1894</name>
    <name evidence="7" type="ORF">SIL72_11145</name>
</gene>
<reference evidence="6 8" key="1">
    <citation type="submission" date="2014-03" db="EMBL/GenBank/DDBJ databases">
        <title>Complete genome sequence of the Radio-Resistant Rubrobacter radiotolerans RSPS-4.</title>
        <authorList>
            <person name="Egas C.C."/>
            <person name="Barroso C.C."/>
            <person name="Froufe H.J.C."/>
            <person name="Pacheco J.J."/>
            <person name="Albuquerque L.L."/>
            <person name="da Costa M.M.S."/>
        </authorList>
    </citation>
    <scope>NUCLEOTIDE SEQUENCE [LARGE SCALE GENOMIC DNA]</scope>
    <source>
        <strain evidence="6 8">RSPS-4</strain>
    </source>
</reference>
<dbReference type="Pfam" id="PF18348">
    <property type="entry name" value="SH3_16"/>
    <property type="match status" value="1"/>
</dbReference>
<dbReference type="EMBL" id="CP007514">
    <property type="protein sequence ID" value="AHY47177.1"/>
    <property type="molecule type" value="Genomic_DNA"/>
</dbReference>
<dbReference type="GO" id="GO:0006508">
    <property type="term" value="P:proteolysis"/>
    <property type="evidence" value="ECO:0007669"/>
    <property type="project" value="UniProtKB-KW"/>
</dbReference>
<dbReference type="Pfam" id="PF00877">
    <property type="entry name" value="NLPC_P60"/>
    <property type="match status" value="1"/>
</dbReference>
<dbReference type="GO" id="GO:0008234">
    <property type="term" value="F:cysteine-type peptidase activity"/>
    <property type="evidence" value="ECO:0007669"/>
    <property type="project" value="UniProtKB-KW"/>
</dbReference>
<proteinExistence type="inferred from homology"/>
<keyword evidence="4" id="KW-0788">Thiol protease</keyword>
<dbReference type="OrthoDB" id="3209655at2"/>